<protein>
    <submittedName>
        <fullName evidence="2">Uncharacterized protein</fullName>
    </submittedName>
</protein>
<feature type="transmembrane region" description="Helical" evidence="1">
    <location>
        <begin position="856"/>
        <end position="874"/>
    </location>
</feature>
<dbReference type="Proteomes" id="UP000613208">
    <property type="component" value="Unassembled WGS sequence"/>
</dbReference>
<evidence type="ECO:0000313" key="3">
    <source>
        <dbReference type="Proteomes" id="UP000613208"/>
    </source>
</evidence>
<feature type="transmembrane region" description="Helical" evidence="1">
    <location>
        <begin position="831"/>
        <end position="850"/>
    </location>
</feature>
<comment type="caution">
    <text evidence="2">The sequence shown here is derived from an EMBL/GenBank/DDBJ whole genome shotgun (WGS) entry which is preliminary data.</text>
</comment>
<keyword evidence="1" id="KW-0812">Transmembrane</keyword>
<accession>A0A916Q9J1</accession>
<dbReference type="AlphaFoldDB" id="A0A916Q9J1"/>
<proteinExistence type="predicted"/>
<organism evidence="2 3">
    <name type="scientific">Anaerostipes butyraticus</name>
    <dbReference type="NCBI Taxonomy" id="645466"/>
    <lineage>
        <taxon>Bacteria</taxon>
        <taxon>Bacillati</taxon>
        <taxon>Bacillota</taxon>
        <taxon>Clostridia</taxon>
        <taxon>Lachnospirales</taxon>
        <taxon>Lachnospiraceae</taxon>
        <taxon>Anaerostipes</taxon>
    </lineage>
</organism>
<keyword evidence="1" id="KW-1133">Transmembrane helix</keyword>
<dbReference type="EMBL" id="BLYI01000031">
    <property type="protein sequence ID" value="GFO85106.1"/>
    <property type="molecule type" value="Genomic_DNA"/>
</dbReference>
<feature type="transmembrane region" description="Helical" evidence="1">
    <location>
        <begin position="797"/>
        <end position="819"/>
    </location>
</feature>
<keyword evidence="3" id="KW-1185">Reference proteome</keyword>
<evidence type="ECO:0000256" key="1">
    <source>
        <dbReference type="SAM" id="Phobius"/>
    </source>
</evidence>
<keyword evidence="1" id="KW-0472">Membrane</keyword>
<reference evidence="2" key="1">
    <citation type="submission" date="2020-06" db="EMBL/GenBank/DDBJ databases">
        <title>Characterization of fructooligosaccharide metabolism and fructooligosaccharide-degrading enzymes in human commensal butyrate producers.</title>
        <authorList>
            <person name="Tanno H."/>
            <person name="Fujii T."/>
            <person name="Hirano K."/>
            <person name="Maeno S."/>
            <person name="Tonozuka T."/>
            <person name="Sakamoto M."/>
            <person name="Ohkuma M."/>
            <person name="Tochio T."/>
            <person name="Endo A."/>
        </authorList>
    </citation>
    <scope>NUCLEOTIDE SEQUENCE</scope>
    <source>
        <strain evidence="2">JCM 17466</strain>
    </source>
</reference>
<name>A0A916Q9J1_9FIRM</name>
<sequence length="879" mass="103408">MKYEFNQYYYTAAPDLFNKSRKNGWGIFGSSTPDHNIENERAEQISKDWVPMRLEEEKAFPIEYVMYYEDRYIAGGATSCSTLIEGDNRPNTWTHVMVPEKRGEESFLSCLSISSFDKVQRKDQKIRLDKVMVPYDSELESRSGLKSWQEECSDAYFLKMLLSGFSGSKRILITDRDLSEDDFEAYQLLARKMMYHIYYMMPGCWRKELNFIAPMMPKYFRLSSEKPKGARFYFGPEDPQEQYDLVISMQQGRELEIRDFYDSMLTRMSELLHEHNELYEEIGERFRKSNYAANEKDYIWHFIFEMVENEIPIDWSKFGLDEYQEAYNQAWMDEGRRNDFLKITAVLLETREDIAASSDFFSIYCRMMRAFSSEMNPEIWEKVIRQAVQWIMRTEGMKENLLEQYLQILSEAGIRSDIETEIQGIVMQESTQIQKKAGEILEHLTTAEEMELWWTAYSPLKEVFSEKIEQKLSDLLIHSKTIEQKEQVLDLDDQIFEGKVRSALASRLLKKLKIVTFQDMKQWQLWETGKEELKLLSPGEYQKKNQEWQKLFLDQVRDPAFREEHQNDIREIALELGTDWDKIQEELEAEEKKRKQRETRMASDEELLEQLLSINYSQNQEQYHYVLDNISSRILKCESLKDEVQFNLFCFYYICYPDASREKKDKFWQLCTLEWFPKLEQLLQDPAAEILKDVLDYEDMPFEGRLFFLYHSSMQDPLEDAKRAIRRQLKTFSPPERETAKYFFSQGDGQVRRILIQELNQSDKNQITANIQLIIKSAFWIAAALLVYEGIGQLDKIHPIAAVAAWVVVLAGCLSKLLLSIKKKKEVVQDDMLLFGGLLWISCGAVIRALCGVIGTAVYLAVLLIVSLVVLLASSRQNR</sequence>
<gene>
    <name evidence="2" type="ORF">ANBU17_14530</name>
</gene>
<evidence type="ECO:0000313" key="2">
    <source>
        <dbReference type="EMBL" id="GFO85106.1"/>
    </source>
</evidence>
<dbReference type="RefSeq" id="WP_201310816.1">
    <property type="nucleotide sequence ID" value="NZ_BLYI01000031.1"/>
</dbReference>